<evidence type="ECO:0000256" key="11">
    <source>
        <dbReference type="ARBA" id="ARBA00022843"/>
    </source>
</evidence>
<feature type="compositionally biased region" description="Polar residues" evidence="16">
    <location>
        <begin position="326"/>
        <end position="337"/>
    </location>
</feature>
<dbReference type="OrthoDB" id="5396806at2759"/>
<keyword evidence="12" id="KW-0779">Telomere</keyword>
<feature type="compositionally biased region" description="Low complexity" evidence="16">
    <location>
        <begin position="507"/>
        <end position="555"/>
    </location>
</feature>
<evidence type="ECO:0000256" key="10">
    <source>
        <dbReference type="ARBA" id="ARBA00022786"/>
    </source>
</evidence>
<keyword evidence="9" id="KW-0227">DNA damage</keyword>
<dbReference type="GO" id="GO:0000781">
    <property type="term" value="C:chromosome, telomeric region"/>
    <property type="evidence" value="ECO:0007669"/>
    <property type="project" value="UniProtKB-SubCell"/>
</dbReference>
<feature type="region of interest" description="Disordered" evidence="16">
    <location>
        <begin position="1"/>
        <end position="32"/>
    </location>
</feature>
<evidence type="ECO:0000256" key="3">
    <source>
        <dbReference type="ARBA" id="ARBA00004574"/>
    </source>
</evidence>
<dbReference type="GO" id="GO:0043130">
    <property type="term" value="F:ubiquitin binding"/>
    <property type="evidence" value="ECO:0007669"/>
    <property type="project" value="InterPro"/>
</dbReference>
<feature type="region of interest" description="Disordered" evidence="16">
    <location>
        <begin position="387"/>
        <end position="460"/>
    </location>
</feature>
<dbReference type="InterPro" id="IPR051833">
    <property type="entry name" value="TC-DDR_regulator"/>
</dbReference>
<feature type="compositionally biased region" description="Low complexity" evidence="16">
    <location>
        <begin position="305"/>
        <end position="323"/>
    </location>
</feature>
<protein>
    <recommendedName>
        <fullName evidence="5">RNA polymerase II degradation factor 1</fullName>
    </recommendedName>
</protein>
<dbReference type="Pfam" id="PF02845">
    <property type="entry name" value="CUE"/>
    <property type="match status" value="1"/>
</dbReference>
<evidence type="ECO:0000256" key="16">
    <source>
        <dbReference type="SAM" id="MobiDB-lite"/>
    </source>
</evidence>
<feature type="region of interest" description="Disordered" evidence="16">
    <location>
        <begin position="491"/>
        <end position="569"/>
    </location>
</feature>
<evidence type="ECO:0000256" key="14">
    <source>
        <dbReference type="ARBA" id="ARBA00023204"/>
    </source>
</evidence>
<evidence type="ECO:0000256" key="13">
    <source>
        <dbReference type="ARBA" id="ARBA00023125"/>
    </source>
</evidence>
<keyword evidence="11" id="KW-0832">Ubl conjugation</keyword>
<feature type="compositionally biased region" description="Low complexity" evidence="16">
    <location>
        <begin position="423"/>
        <end position="444"/>
    </location>
</feature>
<evidence type="ECO:0000256" key="7">
    <source>
        <dbReference type="ARBA" id="ARBA00022490"/>
    </source>
</evidence>
<evidence type="ECO:0000256" key="1">
    <source>
        <dbReference type="ARBA" id="ARBA00004123"/>
    </source>
</evidence>
<feature type="compositionally biased region" description="Pro residues" evidence="16">
    <location>
        <begin position="279"/>
        <end position="304"/>
    </location>
</feature>
<dbReference type="GO" id="GO:0005634">
    <property type="term" value="C:nucleus"/>
    <property type="evidence" value="ECO:0007669"/>
    <property type="project" value="UniProtKB-SubCell"/>
</dbReference>
<feature type="compositionally biased region" description="Low complexity" evidence="16">
    <location>
        <begin position="733"/>
        <end position="743"/>
    </location>
</feature>
<sequence length="884" mass="90342">MSTPARGTGRPRRGRGGVSAVVPAPTRDLEESDEVRQLRAKYSDKLATAKELFPDWTDEDVLFAINEANGDVEVAIVRMSEGLAQQWGAVKTKKDKKVEKAAAAPSVPVASLPSRGGFAARGRGGFEGARGGRGGARGGRGGRGGAVGVNGVPRGAAAGVASAAQTQVNGASDVNSVTPSSFVPAPTPTGVWGKPVADATTAADTSSSTPSNWADAANAQAAAAQEAPAPAHQEEAPQVNGEAAPAPAAAAAPSEPAPKAAPRTIAPGSKMSWAQIARPPSPPKPAPPPPAPVTAPAPAAPSAPAPTAAPSAPEAAPEPVSASVLEETSTAGPTISLPTPSAAETAAPAPAAAPSAPAYDPWGSTPAAAAPQTAPLAVGEGWADSVLASKPAAEQDPAFKREVDAHLPPNDITTAGPLEVNSQVAQAAAPAQQQQAQAVQQPAQDKFLGAGPPGLPPKRAQQEAVVFPGAAGIDRLGVQFGSLDLLDGSKPSFGSQDVAKPETAAPQVPEQPSYAQQQQAPYQQQQAVQTEQPQQQQPQQAQQIPQQPKQEQVVQTAFSHSAPTHVEPLPRPGVVGLLALPEHAFGVRPASAAAAGSRRVRPGRPVGLRRVQASRVEPRRSGRLVALLPAPGVALACSRDSGSCRRCVAESLRRVQLDPPAAGSRSAVRLAGDRLLEPLRSGLDALDGLLRRLRPARRARLGLPGSVALADPPRGLDLAGCAGRFADRPSPPAATAAAAPGPAGRRRQLLRHEPVRRRRVQPVRRLLRLQPVPAAGPAQLLGAPGAVRVRRVRRCPAASADSAALRRAPAAAGCGRRRAAAGPAGRAAAAAAGCRRWPAAAAATAGRYRPQQGRRRWRVPAVRVVRPAAGSAVGLRRLRQREGL</sequence>
<feature type="domain" description="CUE" evidence="17">
    <location>
        <begin position="50"/>
        <end position="79"/>
    </location>
</feature>
<evidence type="ECO:0000256" key="5">
    <source>
        <dbReference type="ARBA" id="ARBA00020536"/>
    </source>
</evidence>
<dbReference type="GO" id="GO:0005737">
    <property type="term" value="C:cytoplasm"/>
    <property type="evidence" value="ECO:0007669"/>
    <property type="project" value="UniProtKB-SubCell"/>
</dbReference>
<dbReference type="PANTHER" id="PTHR16308:SF13">
    <property type="entry name" value="PROTEIN LINGERER"/>
    <property type="match status" value="1"/>
</dbReference>
<evidence type="ECO:0000259" key="17">
    <source>
        <dbReference type="Pfam" id="PF02845"/>
    </source>
</evidence>
<proteinExistence type="inferred from homology"/>
<comment type="subcellular location">
    <subcellularLocation>
        <location evidence="3">Chromosome</location>
        <location evidence="3">Telomere</location>
    </subcellularLocation>
    <subcellularLocation>
        <location evidence="2">Cytoplasm</location>
    </subcellularLocation>
    <subcellularLocation>
        <location evidence="1">Nucleus</location>
    </subcellularLocation>
</comment>
<feature type="compositionally biased region" description="Low complexity" evidence="16">
    <location>
        <begin position="243"/>
        <end position="262"/>
    </location>
</feature>
<keyword evidence="6" id="KW-0158">Chromosome</keyword>
<evidence type="ECO:0000313" key="18">
    <source>
        <dbReference type="EMBL" id="CDR38544.1"/>
    </source>
</evidence>
<name>A0A061AT76_RHOTO</name>
<comment type="similarity">
    <text evidence="4">Belongs to the DEF1 family.</text>
</comment>
<feature type="compositionally biased region" description="Low complexity" evidence="16">
    <location>
        <begin position="197"/>
        <end position="231"/>
    </location>
</feature>
<keyword evidence="13" id="KW-0238">DNA-binding</keyword>
<dbReference type="InterPro" id="IPR003892">
    <property type="entry name" value="CUE"/>
</dbReference>
<feature type="region of interest" description="Disordered" evidence="16">
    <location>
        <begin position="185"/>
        <end position="375"/>
    </location>
</feature>
<accession>A0A061AT76</accession>
<feature type="compositionally biased region" description="Basic residues" evidence="16">
    <location>
        <begin position="744"/>
        <end position="753"/>
    </location>
</feature>
<keyword evidence="10" id="KW-0833">Ubl conjugation pathway</keyword>
<feature type="region of interest" description="Disordered" evidence="16">
    <location>
        <begin position="123"/>
        <end position="144"/>
    </location>
</feature>
<evidence type="ECO:0000256" key="2">
    <source>
        <dbReference type="ARBA" id="ARBA00004496"/>
    </source>
</evidence>
<dbReference type="CDD" id="cd14368">
    <property type="entry name" value="CUE_DEF1_like"/>
    <property type="match status" value="1"/>
</dbReference>
<keyword evidence="14" id="KW-0234">DNA repair</keyword>
<dbReference type="GO" id="GO:0003677">
    <property type="term" value="F:DNA binding"/>
    <property type="evidence" value="ECO:0007669"/>
    <property type="project" value="UniProtKB-KW"/>
</dbReference>
<evidence type="ECO:0000256" key="12">
    <source>
        <dbReference type="ARBA" id="ARBA00022895"/>
    </source>
</evidence>
<evidence type="ECO:0000256" key="8">
    <source>
        <dbReference type="ARBA" id="ARBA00022553"/>
    </source>
</evidence>
<keyword evidence="7" id="KW-0963">Cytoplasm</keyword>
<dbReference type="InterPro" id="IPR041803">
    <property type="entry name" value="DEF1_CUE"/>
</dbReference>
<reference evidence="18" key="1">
    <citation type="journal article" date="2014" name="Genome Announc.">
        <title>Draft genome sequence of Rhodosporidium toruloides CECT1137, an oleaginous yeast of biotechnological interest.</title>
        <authorList>
            <person name="Morin N."/>
            <person name="Calcas X."/>
            <person name="Devillers H."/>
            <person name="Durrens P."/>
            <person name="Sherman D.J."/>
            <person name="Nicaud J.-M."/>
            <person name="Neuveglise C."/>
        </authorList>
    </citation>
    <scope>NUCLEOTIDE SEQUENCE</scope>
    <source>
        <strain evidence="18">CECT1137</strain>
    </source>
</reference>
<organism evidence="18">
    <name type="scientific">Rhodotorula toruloides</name>
    <name type="common">Yeast</name>
    <name type="synonym">Rhodosporidium toruloides</name>
    <dbReference type="NCBI Taxonomy" id="5286"/>
    <lineage>
        <taxon>Eukaryota</taxon>
        <taxon>Fungi</taxon>
        <taxon>Dikarya</taxon>
        <taxon>Basidiomycota</taxon>
        <taxon>Pucciniomycotina</taxon>
        <taxon>Microbotryomycetes</taxon>
        <taxon>Sporidiobolales</taxon>
        <taxon>Sporidiobolaceae</taxon>
        <taxon>Rhodotorula</taxon>
    </lineage>
</organism>
<dbReference type="PANTHER" id="PTHR16308">
    <property type="entry name" value="UBIQUITIN ASSOCIATED PROTEIN 2-LIKE/LINGERER"/>
    <property type="match status" value="1"/>
</dbReference>
<keyword evidence="8" id="KW-0597">Phosphoprotein</keyword>
<dbReference type="EMBL" id="LK052938">
    <property type="protein sequence ID" value="CDR38544.1"/>
    <property type="molecule type" value="Genomic_DNA"/>
</dbReference>
<evidence type="ECO:0000256" key="9">
    <source>
        <dbReference type="ARBA" id="ARBA00022763"/>
    </source>
</evidence>
<keyword evidence="15" id="KW-0539">Nucleus</keyword>
<dbReference type="GO" id="GO:0006281">
    <property type="term" value="P:DNA repair"/>
    <property type="evidence" value="ECO:0007669"/>
    <property type="project" value="UniProtKB-KW"/>
</dbReference>
<evidence type="ECO:0000256" key="4">
    <source>
        <dbReference type="ARBA" id="ARBA00005491"/>
    </source>
</evidence>
<evidence type="ECO:0000256" key="15">
    <source>
        <dbReference type="ARBA" id="ARBA00023242"/>
    </source>
</evidence>
<feature type="region of interest" description="Disordered" evidence="16">
    <location>
        <begin position="729"/>
        <end position="753"/>
    </location>
</feature>
<feature type="compositionally biased region" description="Low complexity" evidence="16">
    <location>
        <begin position="338"/>
        <end position="358"/>
    </location>
</feature>
<dbReference type="PRINTS" id="PR01217">
    <property type="entry name" value="PRICHEXTENSN"/>
</dbReference>
<feature type="compositionally biased region" description="Low complexity" evidence="16">
    <location>
        <begin position="365"/>
        <end position="375"/>
    </location>
</feature>
<gene>
    <name evidence="18" type="ORF">RHTO0S_03e10660g</name>
</gene>
<evidence type="ECO:0000256" key="6">
    <source>
        <dbReference type="ARBA" id="ARBA00022454"/>
    </source>
</evidence>
<dbReference type="AlphaFoldDB" id="A0A061AT76"/>